<dbReference type="PANTHER" id="PTHR14237">
    <property type="entry name" value="MOLYBDOPTERIN COFACTOR SULFURASE MOSC"/>
    <property type="match status" value="1"/>
</dbReference>
<dbReference type="SUPFAM" id="SSF53383">
    <property type="entry name" value="PLP-dependent transferases"/>
    <property type="match status" value="1"/>
</dbReference>
<name>A0ABN8DAK4_9STRA</name>
<dbReference type="InterPro" id="IPR015424">
    <property type="entry name" value="PyrdxlP-dep_Trfase"/>
</dbReference>
<proteinExistence type="predicted"/>
<protein>
    <recommendedName>
        <fullName evidence="1">Aminotransferase class V domain-containing protein</fullName>
    </recommendedName>
</protein>
<feature type="domain" description="Aminotransferase class V" evidence="1">
    <location>
        <begin position="97"/>
        <end position="297"/>
    </location>
</feature>
<gene>
    <name evidence="2" type="ORF">PBS001_LOCUS8479</name>
</gene>
<organism evidence="2 3">
    <name type="scientific">Peronospora belbahrii</name>
    <dbReference type="NCBI Taxonomy" id="622444"/>
    <lineage>
        <taxon>Eukaryota</taxon>
        <taxon>Sar</taxon>
        <taxon>Stramenopiles</taxon>
        <taxon>Oomycota</taxon>
        <taxon>Peronosporomycetes</taxon>
        <taxon>Peronosporales</taxon>
        <taxon>Peronosporaceae</taxon>
        <taxon>Peronospora</taxon>
    </lineage>
</organism>
<dbReference type="Proteomes" id="UP001158986">
    <property type="component" value="Unassembled WGS sequence"/>
</dbReference>
<dbReference type="EMBL" id="CAKLCB010000387">
    <property type="protein sequence ID" value="CAH0522040.1"/>
    <property type="molecule type" value="Genomic_DNA"/>
</dbReference>
<dbReference type="Pfam" id="PF00266">
    <property type="entry name" value="Aminotran_5"/>
    <property type="match status" value="1"/>
</dbReference>
<evidence type="ECO:0000313" key="3">
    <source>
        <dbReference type="Proteomes" id="UP001158986"/>
    </source>
</evidence>
<comment type="caution">
    <text evidence="2">The sequence shown here is derived from an EMBL/GenBank/DDBJ whole genome shotgun (WGS) entry which is preliminary data.</text>
</comment>
<dbReference type="Gene3D" id="3.90.1150.10">
    <property type="entry name" value="Aspartate Aminotransferase, domain 1"/>
    <property type="match status" value="1"/>
</dbReference>
<dbReference type="PANTHER" id="PTHR14237:SF80">
    <property type="entry name" value="MOLYBDENUM COFACTOR SULFURASE"/>
    <property type="match status" value="1"/>
</dbReference>
<dbReference type="Gene3D" id="3.40.640.10">
    <property type="entry name" value="Type I PLP-dependent aspartate aminotransferase-like (Major domain)"/>
    <property type="match status" value="1"/>
</dbReference>
<dbReference type="InterPro" id="IPR015421">
    <property type="entry name" value="PyrdxlP-dep_Trfase_major"/>
</dbReference>
<keyword evidence="3" id="KW-1185">Reference proteome</keyword>
<evidence type="ECO:0000313" key="2">
    <source>
        <dbReference type="EMBL" id="CAH0522040.1"/>
    </source>
</evidence>
<dbReference type="InterPro" id="IPR000192">
    <property type="entry name" value="Aminotrans_V_dom"/>
</dbReference>
<reference evidence="2 3" key="1">
    <citation type="submission" date="2021-11" db="EMBL/GenBank/DDBJ databases">
        <authorList>
            <person name="Islam A."/>
            <person name="Islam S."/>
            <person name="Flora M.S."/>
            <person name="Rahman M."/>
            <person name="Ziaur R.M."/>
            <person name="Epstein J.H."/>
            <person name="Hassan M."/>
            <person name="Klassen M."/>
            <person name="Woodard K."/>
            <person name="Webb A."/>
            <person name="Webby R.J."/>
            <person name="El Zowalaty M.E."/>
        </authorList>
    </citation>
    <scope>NUCLEOTIDE SEQUENCE [LARGE SCALE GENOMIC DNA]</scope>
    <source>
        <strain evidence="2">Pbs1</strain>
    </source>
</reference>
<dbReference type="InterPro" id="IPR015422">
    <property type="entry name" value="PyrdxlP-dep_Trfase_small"/>
</dbReference>
<accession>A0ABN8DAK4</accession>
<evidence type="ECO:0000259" key="1">
    <source>
        <dbReference type="Pfam" id="PF00266"/>
    </source>
</evidence>
<sequence>MDSHTSVLGIREYAAAREATIQSVQLNELEQLEQNAHVNRQVVAGTMCDRSSEPSATSSISLFAFPAECNFSVTRNNRNAIVNQVHAGCWNNSSSKDTRWLVLTDAAKYVATHRLDLSTCHPDFVTLSFYKIFGYPTGLGALVMRKSAMSYLKKLYHGGGTVQSILAGRNYVVPRGMDNSNDVSSRFVDGTQSFLSILALRHGIHQVEKLGMANISAHTEALRALLVDRLAGLQHWNGRPICVVYGNDSGRSNAEQQGPNVACNFLRSDASYVGYSEVHKLAEIHNIHLRTGCFCTPGACQHYLGLSELDLMLNIAVGHVCGDDVDVVHGLPTGAVRLSLGYT</sequence>